<dbReference type="EMBL" id="JAAYVO010000097">
    <property type="protein sequence ID" value="NLH35811.1"/>
    <property type="molecule type" value="Genomic_DNA"/>
</dbReference>
<protein>
    <submittedName>
        <fullName evidence="1">Uncharacterized protein</fullName>
    </submittedName>
</protein>
<accession>A0A847J5G1</accession>
<proteinExistence type="predicted"/>
<gene>
    <name evidence="1" type="ORF">GX453_07305</name>
</gene>
<name>A0A847J5G1_9LACT</name>
<reference evidence="1 2" key="1">
    <citation type="journal article" date="2020" name="Biotechnol. Biofuels">
        <title>New insights from the biogas microbiome by comprehensive genome-resolved metagenomics of nearly 1600 species originating from multiple anaerobic digesters.</title>
        <authorList>
            <person name="Campanaro S."/>
            <person name="Treu L."/>
            <person name="Rodriguez-R L.M."/>
            <person name="Kovalovszki A."/>
            <person name="Ziels R.M."/>
            <person name="Maus I."/>
            <person name="Zhu X."/>
            <person name="Kougias P.G."/>
            <person name="Basile A."/>
            <person name="Luo G."/>
            <person name="Schluter A."/>
            <person name="Konstantinidis K.T."/>
            <person name="Angelidaki I."/>
        </authorList>
    </citation>
    <scope>NUCLEOTIDE SEQUENCE [LARGE SCALE GENOMIC DNA]</scope>
    <source>
        <strain evidence="1">AS27yjCOA_61</strain>
    </source>
</reference>
<organism evidence="1 2">
    <name type="scientific">Pseudolactococcus chungangensis</name>
    <dbReference type="NCBI Taxonomy" id="451457"/>
    <lineage>
        <taxon>Bacteria</taxon>
        <taxon>Bacillati</taxon>
        <taxon>Bacillota</taxon>
        <taxon>Bacilli</taxon>
        <taxon>Lactobacillales</taxon>
        <taxon>Streptococcaceae</taxon>
        <taxon>Pseudolactococcus</taxon>
    </lineage>
</organism>
<feature type="non-terminal residue" evidence="1">
    <location>
        <position position="61"/>
    </location>
</feature>
<sequence>MNQKNVFTFVVENAYPYDAKNPTFSKEQCAKETLDMVYAVLGADIDDNNFLQLDNVMNGKY</sequence>
<comment type="caution">
    <text evidence="1">The sequence shown here is derived from an EMBL/GenBank/DDBJ whole genome shotgun (WGS) entry which is preliminary data.</text>
</comment>
<evidence type="ECO:0000313" key="1">
    <source>
        <dbReference type="EMBL" id="NLH35811.1"/>
    </source>
</evidence>
<evidence type="ECO:0000313" key="2">
    <source>
        <dbReference type="Proteomes" id="UP000559962"/>
    </source>
</evidence>
<dbReference type="AlphaFoldDB" id="A0A847J5G1"/>
<dbReference type="Proteomes" id="UP000559962">
    <property type="component" value="Unassembled WGS sequence"/>
</dbReference>